<proteinExistence type="predicted"/>
<evidence type="ECO:0000313" key="2">
    <source>
        <dbReference type="Proteomes" id="UP000036403"/>
    </source>
</evidence>
<dbReference type="PANTHER" id="PTHR46060">
    <property type="entry name" value="MARINER MOS1 TRANSPOSASE-LIKE PROTEIN"/>
    <property type="match status" value="1"/>
</dbReference>
<name>A0A0J7JXG7_LASNI</name>
<reference evidence="1 2" key="1">
    <citation type="submission" date="2015-04" db="EMBL/GenBank/DDBJ databases">
        <title>Lasius niger genome sequencing.</title>
        <authorList>
            <person name="Konorov E.A."/>
            <person name="Nikitin M.A."/>
            <person name="Kirill M.V."/>
            <person name="Chang P."/>
        </authorList>
    </citation>
    <scope>NUCLEOTIDE SEQUENCE [LARGE SCALE GENOMIC DNA]</scope>
    <source>
        <tissue evidence="1">Whole</tissue>
    </source>
</reference>
<dbReference type="OrthoDB" id="7542570at2759"/>
<accession>A0A0J7JXG7</accession>
<dbReference type="PaxDb" id="67767-A0A0J7JXG7"/>
<dbReference type="AlphaFoldDB" id="A0A0J7JXG7"/>
<keyword evidence="2" id="KW-1185">Reference proteome</keyword>
<gene>
    <name evidence="1" type="ORF">RF55_21828</name>
</gene>
<dbReference type="Gene3D" id="3.30.420.10">
    <property type="entry name" value="Ribonuclease H-like superfamily/Ribonuclease H"/>
    <property type="match status" value="1"/>
</dbReference>
<dbReference type="InterPro" id="IPR036397">
    <property type="entry name" value="RNaseH_sf"/>
</dbReference>
<dbReference type="Proteomes" id="UP000036403">
    <property type="component" value="Unassembled WGS sequence"/>
</dbReference>
<sequence>MPVVPHPPYSPDLAPCDFFLFPKMKLKLKERRFKTLQEIETESQRVLHMLQQKDFQGTFEAWQKRWGHCIKSQGDYFEGNGGKLYIM</sequence>
<dbReference type="GO" id="GO:0003676">
    <property type="term" value="F:nucleic acid binding"/>
    <property type="evidence" value="ECO:0007669"/>
    <property type="project" value="InterPro"/>
</dbReference>
<evidence type="ECO:0000313" key="1">
    <source>
        <dbReference type="EMBL" id="KMQ82802.1"/>
    </source>
</evidence>
<dbReference type="InterPro" id="IPR052709">
    <property type="entry name" value="Transposase-MT_Hybrid"/>
</dbReference>
<dbReference type="EMBL" id="LBMM01023010">
    <property type="protein sequence ID" value="KMQ82802.1"/>
    <property type="molecule type" value="Genomic_DNA"/>
</dbReference>
<protein>
    <submittedName>
        <fullName evidence="1">Mariner mos1 transposase</fullName>
    </submittedName>
</protein>
<dbReference type="STRING" id="67767.A0A0J7JXG7"/>
<organism evidence="1 2">
    <name type="scientific">Lasius niger</name>
    <name type="common">Black garden ant</name>
    <dbReference type="NCBI Taxonomy" id="67767"/>
    <lineage>
        <taxon>Eukaryota</taxon>
        <taxon>Metazoa</taxon>
        <taxon>Ecdysozoa</taxon>
        <taxon>Arthropoda</taxon>
        <taxon>Hexapoda</taxon>
        <taxon>Insecta</taxon>
        <taxon>Pterygota</taxon>
        <taxon>Neoptera</taxon>
        <taxon>Endopterygota</taxon>
        <taxon>Hymenoptera</taxon>
        <taxon>Apocrita</taxon>
        <taxon>Aculeata</taxon>
        <taxon>Formicoidea</taxon>
        <taxon>Formicidae</taxon>
        <taxon>Formicinae</taxon>
        <taxon>Lasius</taxon>
        <taxon>Lasius</taxon>
    </lineage>
</organism>
<comment type="caution">
    <text evidence="1">The sequence shown here is derived from an EMBL/GenBank/DDBJ whole genome shotgun (WGS) entry which is preliminary data.</text>
</comment>
<dbReference type="PANTHER" id="PTHR46060:SF1">
    <property type="entry name" value="MARINER MOS1 TRANSPOSASE-LIKE PROTEIN"/>
    <property type="match status" value="1"/>
</dbReference>